<protein>
    <recommendedName>
        <fullName evidence="5">Integral membrane protein</fullName>
    </recommendedName>
</protein>
<dbReference type="KEGG" id="git:C6V83_06930"/>
<feature type="transmembrane region" description="Helical" evidence="2">
    <location>
        <begin position="178"/>
        <end position="204"/>
    </location>
</feature>
<evidence type="ECO:0008006" key="5">
    <source>
        <dbReference type="Google" id="ProtNLM"/>
    </source>
</evidence>
<dbReference type="AlphaFoldDB" id="A0A2S0KEG4"/>
<feature type="compositionally biased region" description="Basic and acidic residues" evidence="1">
    <location>
        <begin position="9"/>
        <end position="20"/>
    </location>
</feature>
<evidence type="ECO:0000256" key="2">
    <source>
        <dbReference type="SAM" id="Phobius"/>
    </source>
</evidence>
<name>A0A2S0KEG4_9ACTN</name>
<reference evidence="3 4" key="1">
    <citation type="submission" date="2018-03" db="EMBL/GenBank/DDBJ databases">
        <title>Characteristics and genome of n-alkane degrading marine bacteria Gordonia iterans isolated from crude oil contaminated in Tae-an, South Korea.</title>
        <authorList>
            <person name="Lee S.-S."/>
            <person name="Kim H."/>
        </authorList>
    </citation>
    <scope>NUCLEOTIDE SEQUENCE [LARGE SCALE GENOMIC DNA]</scope>
    <source>
        <strain evidence="3 4">Co17</strain>
    </source>
</reference>
<evidence type="ECO:0000313" key="3">
    <source>
        <dbReference type="EMBL" id="AVM00044.1"/>
    </source>
</evidence>
<accession>A0A2S0KEG4</accession>
<sequence length="348" mass="35842">MMGVMSESDDQRPAANDDAHSVPPAESPADEAREPDVQDEVTEFQPSADPFDAQTLPGNPYGTPQYGTPQYGTPQYGTPQYGTPYYGAPYEANQFGADPFGAFPPAAPMQTAPDPPRLGAAFSWAGSRFSANIGVLVGAAALWAAIIIGAALLAGVVIGLVVLAVSGFAVDVDESVSIGAAITSGVIAGIAVAAITGLATSCWLNGLITIADGKRADIGDFFRPVALGPILLVTLIVSAVSTVADLLLSQYLGLEWISLLVSLALTFLTIWMVYFAADTGAGVGPSLSNGLNLSAGRAGPTLVVLLIALLITIAGALALLVGLLFAMPFAGLLTLYYFRALTRRPIAQ</sequence>
<gene>
    <name evidence="3" type="ORF">C6V83_06930</name>
</gene>
<feature type="transmembrane region" description="Helical" evidence="2">
    <location>
        <begin position="256"/>
        <end position="277"/>
    </location>
</feature>
<evidence type="ECO:0000256" key="1">
    <source>
        <dbReference type="SAM" id="MobiDB-lite"/>
    </source>
</evidence>
<keyword evidence="2" id="KW-0812">Transmembrane</keyword>
<keyword evidence="4" id="KW-1185">Reference proteome</keyword>
<keyword evidence="2" id="KW-1133">Transmembrane helix</keyword>
<feature type="compositionally biased region" description="Low complexity" evidence="1">
    <location>
        <begin position="60"/>
        <end position="74"/>
    </location>
</feature>
<dbReference type="EMBL" id="CP027433">
    <property type="protein sequence ID" value="AVM00044.1"/>
    <property type="molecule type" value="Genomic_DNA"/>
</dbReference>
<organism evidence="3 4">
    <name type="scientific">Gordonia iterans</name>
    <dbReference type="NCBI Taxonomy" id="1004901"/>
    <lineage>
        <taxon>Bacteria</taxon>
        <taxon>Bacillati</taxon>
        <taxon>Actinomycetota</taxon>
        <taxon>Actinomycetes</taxon>
        <taxon>Mycobacteriales</taxon>
        <taxon>Gordoniaceae</taxon>
        <taxon>Gordonia</taxon>
    </lineage>
</organism>
<feature type="transmembrane region" description="Helical" evidence="2">
    <location>
        <begin position="317"/>
        <end position="338"/>
    </location>
</feature>
<proteinExistence type="predicted"/>
<feature type="transmembrane region" description="Helical" evidence="2">
    <location>
        <begin position="133"/>
        <end position="166"/>
    </location>
</feature>
<dbReference type="Proteomes" id="UP000239814">
    <property type="component" value="Chromosome"/>
</dbReference>
<keyword evidence="2" id="KW-0472">Membrane</keyword>
<feature type="region of interest" description="Disordered" evidence="1">
    <location>
        <begin position="1"/>
        <end position="74"/>
    </location>
</feature>
<feature type="transmembrane region" description="Helical" evidence="2">
    <location>
        <begin position="225"/>
        <end position="244"/>
    </location>
</feature>
<feature type="transmembrane region" description="Helical" evidence="2">
    <location>
        <begin position="289"/>
        <end position="311"/>
    </location>
</feature>
<evidence type="ECO:0000313" key="4">
    <source>
        <dbReference type="Proteomes" id="UP000239814"/>
    </source>
</evidence>